<evidence type="ECO:0000313" key="3">
    <source>
        <dbReference type="Proteomes" id="UP000313645"/>
    </source>
</evidence>
<dbReference type="EMBL" id="SJDL01000004">
    <property type="protein sequence ID" value="TBW58547.1"/>
    <property type="molecule type" value="Genomic_DNA"/>
</dbReference>
<evidence type="ECO:0000313" key="2">
    <source>
        <dbReference type="EMBL" id="TBW58547.1"/>
    </source>
</evidence>
<name>A0ABY1ZT69_9GAMM</name>
<feature type="domain" description="Phage head morphogenesis" evidence="1">
    <location>
        <begin position="53"/>
        <end position="183"/>
    </location>
</feature>
<gene>
    <name evidence="2" type="ORF">EZI54_03960</name>
</gene>
<keyword evidence="3" id="KW-1185">Reference proteome</keyword>
<evidence type="ECO:0000259" key="1">
    <source>
        <dbReference type="Pfam" id="PF04233"/>
    </source>
</evidence>
<accession>A0ABY1ZT69</accession>
<comment type="caution">
    <text evidence="2">The sequence shown here is derived from an EMBL/GenBank/DDBJ whole genome shotgun (WGS) entry which is preliminary data.</text>
</comment>
<dbReference type="RefSeq" id="WP_131479270.1">
    <property type="nucleotide sequence ID" value="NZ_SJDL01000004.1"/>
</dbReference>
<reference evidence="2 3" key="1">
    <citation type="submission" date="2019-02" db="EMBL/GenBank/DDBJ databases">
        <title>Marinobacter halodurans sp. nov., a marine bacterium isolated from sea tidal flat.</title>
        <authorList>
            <person name="Yoo Y."/>
            <person name="Lee D.W."/>
            <person name="Kim B.S."/>
            <person name="Kim J.-J."/>
        </authorList>
    </citation>
    <scope>NUCLEOTIDE SEQUENCE [LARGE SCALE GENOMIC DNA]</scope>
    <source>
        <strain evidence="2 3">YJ-S3-2</strain>
    </source>
</reference>
<sequence length="427" mass="48943">MANFGAGPVPRDTLDYFRGKDLRVGFDYQDVWGQEHAHAFTVAKAMKLDILDDIRSGLDEALAEGKTFRDFARDVKPKLQQKGWWGVKEEIDPNTGERREVQLGSPRRLKTIYQSNLRSARAAGQWQRIQHTKESLPYLLYELGPSENHRDEHVKWAGTLLPVDHPWWRDHMPPNGYGCKCRVRQVSQVEAERLDRDGVRDPRAEIETDPETGLPTGRRVRRTMPVRREPPPTQTVSYTNRRTGEMVQVDQGLHPAWASNPGQDRVRVLRDRMTAKLDTADQRLAKATTRDVMASPILDQWVTRPDGELPAGVVDRRAQSALSATTQVVRLSPDTFSKQARQHADLAIDDYRQLPDIVSGGILIGQDDRTLVAFRSRPGDTRNRWWKVVIKRTGDAQRLYVVSYQKADDRELRRIRRQGKVLRAVEQ</sequence>
<dbReference type="Proteomes" id="UP000313645">
    <property type="component" value="Unassembled WGS sequence"/>
</dbReference>
<dbReference type="Pfam" id="PF04233">
    <property type="entry name" value="Phage_Mu_F"/>
    <property type="match status" value="1"/>
</dbReference>
<proteinExistence type="predicted"/>
<organism evidence="2 3">
    <name type="scientific">Marinobacter halodurans</name>
    <dbReference type="NCBI Taxonomy" id="2528979"/>
    <lineage>
        <taxon>Bacteria</taxon>
        <taxon>Pseudomonadati</taxon>
        <taxon>Pseudomonadota</taxon>
        <taxon>Gammaproteobacteria</taxon>
        <taxon>Pseudomonadales</taxon>
        <taxon>Marinobacteraceae</taxon>
        <taxon>Marinobacter</taxon>
    </lineage>
</organism>
<dbReference type="InterPro" id="IPR006528">
    <property type="entry name" value="Phage_head_morphogenesis_dom"/>
</dbReference>
<protein>
    <submittedName>
        <fullName evidence="2">Head morphogenesis protein</fullName>
    </submittedName>
</protein>